<evidence type="ECO:0000256" key="1">
    <source>
        <dbReference type="ARBA" id="ARBA00001946"/>
    </source>
</evidence>
<dbReference type="RefSeq" id="WP_012638241.1">
    <property type="nucleotide sequence ID" value="NC_011901.1"/>
</dbReference>
<protein>
    <submittedName>
        <fullName evidence="5">Diguanylate cyclase with PAS/PAC sensor</fullName>
    </submittedName>
</protein>
<evidence type="ECO:0000259" key="4">
    <source>
        <dbReference type="PROSITE" id="PS50887"/>
    </source>
</evidence>
<dbReference type="SUPFAM" id="SSF55073">
    <property type="entry name" value="Nucleotide cyclase"/>
    <property type="match status" value="1"/>
</dbReference>
<reference evidence="5 6" key="1">
    <citation type="journal article" date="2011" name="Stand. Genomic Sci.">
        <title>Complete genome sequence of 'Thioalkalivibrio sulfidophilus' HL-EbGr7.</title>
        <authorList>
            <person name="Muyzer G."/>
            <person name="Sorokin D.Y."/>
            <person name="Mavromatis K."/>
            <person name="Lapidus A."/>
            <person name="Clum A."/>
            <person name="Ivanova N."/>
            <person name="Pati A."/>
            <person name="d'Haeseleer P."/>
            <person name="Woyke T."/>
            <person name="Kyrpides N.C."/>
        </authorList>
    </citation>
    <scope>NUCLEOTIDE SEQUENCE [LARGE SCALE GENOMIC DNA]</scope>
    <source>
        <strain evidence="5 6">HL-EbGR7</strain>
    </source>
</reference>
<gene>
    <name evidence="5" type="ordered locus">Tgr7_1675</name>
</gene>
<dbReference type="InterPro" id="IPR043128">
    <property type="entry name" value="Rev_trsase/Diguanyl_cyclase"/>
</dbReference>
<dbReference type="CDD" id="cd01949">
    <property type="entry name" value="GGDEF"/>
    <property type="match status" value="1"/>
</dbReference>
<dbReference type="PROSITE" id="PS50176">
    <property type="entry name" value="ARM_REPEAT"/>
    <property type="match status" value="1"/>
</dbReference>
<dbReference type="InterPro" id="IPR000014">
    <property type="entry name" value="PAS"/>
</dbReference>
<evidence type="ECO:0000256" key="2">
    <source>
        <dbReference type="SAM" id="Phobius"/>
    </source>
</evidence>
<dbReference type="EMBL" id="CP001339">
    <property type="protein sequence ID" value="ACL72758.1"/>
    <property type="molecule type" value="Genomic_DNA"/>
</dbReference>
<organism evidence="5 6">
    <name type="scientific">Thioalkalivibrio sulfidiphilus (strain HL-EbGR7)</name>
    <dbReference type="NCBI Taxonomy" id="396588"/>
    <lineage>
        <taxon>Bacteria</taxon>
        <taxon>Pseudomonadati</taxon>
        <taxon>Pseudomonadota</taxon>
        <taxon>Gammaproteobacteria</taxon>
        <taxon>Chromatiales</taxon>
        <taxon>Ectothiorhodospiraceae</taxon>
        <taxon>Thioalkalivibrio</taxon>
    </lineage>
</organism>
<dbReference type="NCBIfam" id="TIGR00229">
    <property type="entry name" value="sensory_box"/>
    <property type="match status" value="1"/>
</dbReference>
<dbReference type="FunFam" id="3.30.70.270:FF:000001">
    <property type="entry name" value="Diguanylate cyclase domain protein"/>
    <property type="match status" value="1"/>
</dbReference>
<dbReference type="SUPFAM" id="SSF55785">
    <property type="entry name" value="PYP-like sensor domain (PAS domain)"/>
    <property type="match status" value="1"/>
</dbReference>
<dbReference type="PROSITE" id="PS50887">
    <property type="entry name" value="GGDEF"/>
    <property type="match status" value="1"/>
</dbReference>
<evidence type="ECO:0000259" key="3">
    <source>
        <dbReference type="PROSITE" id="PS50112"/>
    </source>
</evidence>
<dbReference type="NCBIfam" id="TIGR00254">
    <property type="entry name" value="GGDEF"/>
    <property type="match status" value="1"/>
</dbReference>
<dbReference type="HOGENOM" id="CLU_515730_0_0_6"/>
<dbReference type="InterPro" id="IPR000160">
    <property type="entry name" value="GGDEF_dom"/>
</dbReference>
<proteinExistence type="predicted"/>
<dbReference type="InterPro" id="IPR035965">
    <property type="entry name" value="PAS-like_dom_sf"/>
</dbReference>
<dbReference type="InterPro" id="IPR052155">
    <property type="entry name" value="Biofilm_reg_signaling"/>
</dbReference>
<dbReference type="PANTHER" id="PTHR44757:SF4">
    <property type="entry name" value="DIGUANYLATE CYCLASE DGCE-RELATED"/>
    <property type="match status" value="1"/>
</dbReference>
<dbReference type="Gene3D" id="3.30.450.20">
    <property type="entry name" value="PAS domain"/>
    <property type="match status" value="1"/>
</dbReference>
<feature type="domain" description="PAS" evidence="3">
    <location>
        <begin position="234"/>
        <end position="291"/>
    </location>
</feature>
<keyword evidence="6" id="KW-1185">Reference proteome</keyword>
<dbReference type="InterPro" id="IPR029787">
    <property type="entry name" value="Nucleotide_cyclase"/>
</dbReference>
<keyword evidence="2" id="KW-0812">Transmembrane</keyword>
<dbReference type="STRING" id="396588.Tgr7_1675"/>
<dbReference type="GO" id="GO:0003824">
    <property type="term" value="F:catalytic activity"/>
    <property type="evidence" value="ECO:0007669"/>
    <property type="project" value="UniProtKB-ARBA"/>
</dbReference>
<keyword evidence="2" id="KW-1133">Transmembrane helix</keyword>
<dbReference type="Pfam" id="PF00990">
    <property type="entry name" value="GGDEF"/>
    <property type="match status" value="1"/>
</dbReference>
<dbReference type="AlphaFoldDB" id="B8GS54"/>
<feature type="domain" description="GGDEF" evidence="4">
    <location>
        <begin position="395"/>
        <end position="528"/>
    </location>
</feature>
<feature type="transmembrane region" description="Helical" evidence="2">
    <location>
        <begin position="20"/>
        <end position="43"/>
    </location>
</feature>
<comment type="cofactor">
    <cofactor evidence="1">
        <name>Mg(2+)</name>
        <dbReference type="ChEBI" id="CHEBI:18420"/>
    </cofactor>
</comment>
<dbReference type="Gene3D" id="3.30.70.270">
    <property type="match status" value="1"/>
</dbReference>
<accession>B8GS54</accession>
<dbReference type="PROSITE" id="PS50112">
    <property type="entry name" value="PAS"/>
    <property type="match status" value="1"/>
</dbReference>
<dbReference type="Proteomes" id="UP000002383">
    <property type="component" value="Chromosome"/>
</dbReference>
<sequence length="528" mass="59014" precursor="true">MIKRLAELIFAKDKRPSLALVRRSALLTLVLLCIYAAVSLYYLTALQSAMTQVSEVHNRKVELIHRMSNVVQARSLQLYSAAFKNDPWFRDERFMEFRAVAVEFIDLRDRLIALGLEPREQALLDDALDIIRITAPLQEDIMQRILGGEEGPELWSAIVDQDLPLEMALLNIFQRLAQTVQDNAYAAQLDSEASYHTALRVIAVVTLLIIISVLAGALRVLVRLRSIENSLNEEKELAIGTLNNIADGVIVTDSQGFILSMNRAAGHMTGLAPERALGESIDEVYRLSRPSGDPCMPPGVFATLLSGVATRAHRYQTLEDRQGVLHYVEETVSPIFDENDQRVRVSFIFRDVSADLAHMEQMTWDAQHDHLTGALNRRAFEVELQRACLDTRQGRACTLIYLDLDDFKHLNDTHGHHAGDAFLVALVRTMSSCIRRHDSLARLGGDEFAILLNDCDLNNAQQIVDNLARSISELTFTFEGRALKGAGASIGVHAITSRDTDPETVMRRVDEACYVAKRRGKNQVCIVA</sequence>
<dbReference type="InterPro" id="IPR000225">
    <property type="entry name" value="Armadillo"/>
</dbReference>
<dbReference type="OrthoDB" id="9787514at2"/>
<dbReference type="KEGG" id="tgr:Tgr7_1675"/>
<evidence type="ECO:0000313" key="5">
    <source>
        <dbReference type="EMBL" id="ACL72758.1"/>
    </source>
</evidence>
<dbReference type="eggNOG" id="COG2199">
    <property type="taxonomic scope" value="Bacteria"/>
</dbReference>
<evidence type="ECO:0000313" key="6">
    <source>
        <dbReference type="Proteomes" id="UP000002383"/>
    </source>
</evidence>
<dbReference type="Pfam" id="PF00989">
    <property type="entry name" value="PAS"/>
    <property type="match status" value="1"/>
</dbReference>
<name>B8GS54_THISH</name>
<dbReference type="InterPro" id="IPR013767">
    <property type="entry name" value="PAS_fold"/>
</dbReference>
<dbReference type="CDD" id="cd00130">
    <property type="entry name" value="PAS"/>
    <property type="match status" value="1"/>
</dbReference>
<dbReference type="GO" id="GO:0006355">
    <property type="term" value="P:regulation of DNA-templated transcription"/>
    <property type="evidence" value="ECO:0007669"/>
    <property type="project" value="InterPro"/>
</dbReference>
<keyword evidence="2" id="KW-0472">Membrane</keyword>
<dbReference type="PANTHER" id="PTHR44757">
    <property type="entry name" value="DIGUANYLATE CYCLASE DGCP"/>
    <property type="match status" value="1"/>
</dbReference>
<feature type="transmembrane region" description="Helical" evidence="2">
    <location>
        <begin position="198"/>
        <end position="222"/>
    </location>
</feature>
<dbReference type="SMART" id="SM00267">
    <property type="entry name" value="GGDEF"/>
    <property type="match status" value="1"/>
</dbReference>